<keyword evidence="3" id="KW-0812">Transmembrane</keyword>
<feature type="transmembrane region" description="Helical" evidence="3">
    <location>
        <begin position="20"/>
        <end position="46"/>
    </location>
</feature>
<dbReference type="InterPro" id="IPR033121">
    <property type="entry name" value="PEPTIDASE_A1"/>
</dbReference>
<evidence type="ECO:0000256" key="1">
    <source>
        <dbReference type="ARBA" id="ARBA00007447"/>
    </source>
</evidence>
<dbReference type="AlphaFoldDB" id="A0A167E4P8"/>
<dbReference type="EMBL" id="AZHC01000012">
    <property type="protein sequence ID" value="OAA43307.1"/>
    <property type="molecule type" value="Genomic_DNA"/>
</dbReference>
<keyword evidence="3" id="KW-0472">Membrane</keyword>
<sequence length="505" mass="57124">MQDPATMPLKHLMPSHHTMLMFAAHTSTAASISWNIVAIDWLGVVLSFRQPAEAAVQALANMTYKTILASYILLGAAYAVPAVIPPTGADQSRWGPGGRWSDRPSSWNPRGGQYDMPVDWVPLGFVSNIGVGSSRFDHKIFVDWTWVSHIVSTPKCYGQWNPSLCLHPQQAYWDPRNSTSFRNLTDEYSDRSWKPNHFFMQDPMSIEYGSDLVHIGPVTGEAVLQLTDLRFNVSAKYGLPYSFTGIFGMSPVFRGDDGKKEPGIRLDYQSTYYQQWKNGHWRTANTGFVYCYEEPRKHVCNGHDGIQTMAGIRRDLIKDQKIWWYNVKRYPDVNTLAFMYNPPMYNYWGVELEDLKIGSEAQKIEPTSNSSGKAAIFDHASYGRGTPLTLNAYARLARITDAKPVDLKEPPNNGPQKFFSVECSKIKSFPTIRYKFTGSSREWAVTPKMYVEKMKDGSCVLNVRALASGDKFIGNFGETFAKEKYVILDFEKNRVGLADLKWPSS</sequence>
<comment type="caution">
    <text evidence="5">The sequence shown here is derived from an EMBL/GenBank/DDBJ whole genome shotgun (WGS) entry which is preliminary data.</text>
</comment>
<dbReference type="Gene3D" id="2.40.70.10">
    <property type="entry name" value="Acid Proteases"/>
    <property type="match status" value="2"/>
</dbReference>
<organism evidence="5 6">
    <name type="scientific">Metarhizium rileyi (strain RCEF 4871)</name>
    <name type="common">Nomuraea rileyi</name>
    <dbReference type="NCBI Taxonomy" id="1649241"/>
    <lineage>
        <taxon>Eukaryota</taxon>
        <taxon>Fungi</taxon>
        <taxon>Dikarya</taxon>
        <taxon>Ascomycota</taxon>
        <taxon>Pezizomycotina</taxon>
        <taxon>Sordariomycetes</taxon>
        <taxon>Hypocreomycetidae</taxon>
        <taxon>Hypocreales</taxon>
        <taxon>Clavicipitaceae</taxon>
        <taxon>Metarhizium</taxon>
    </lineage>
</organism>
<dbReference type="PROSITE" id="PS51767">
    <property type="entry name" value="PEPTIDASE_A1"/>
    <property type="match status" value="1"/>
</dbReference>
<name>A0A167E4P8_METRR</name>
<keyword evidence="5" id="KW-0378">Hydrolase</keyword>
<keyword evidence="3" id="KW-1133">Transmembrane helix</keyword>
<gene>
    <name evidence="5" type="ORF">NOR_04674</name>
</gene>
<dbReference type="Proteomes" id="UP000243498">
    <property type="component" value="Unassembled WGS sequence"/>
</dbReference>
<dbReference type="SUPFAM" id="SSF50630">
    <property type="entry name" value="Acid proteases"/>
    <property type="match status" value="1"/>
</dbReference>
<feature type="domain" description="Peptidase A1" evidence="4">
    <location>
        <begin position="125"/>
        <end position="498"/>
    </location>
</feature>
<reference evidence="5 6" key="1">
    <citation type="journal article" date="2016" name="Genome Biol. Evol.">
        <title>Divergent and convergent evolution of fungal pathogenicity.</title>
        <authorList>
            <person name="Shang Y."/>
            <person name="Xiao G."/>
            <person name="Zheng P."/>
            <person name="Cen K."/>
            <person name="Zhan S."/>
            <person name="Wang C."/>
        </authorList>
    </citation>
    <scope>NUCLEOTIDE SEQUENCE [LARGE SCALE GENOMIC DNA]</scope>
    <source>
        <strain evidence="5 6">RCEF 4871</strain>
    </source>
</reference>
<dbReference type="PANTHER" id="PTHR47966">
    <property type="entry name" value="BETA-SITE APP-CLEAVING ENZYME, ISOFORM A-RELATED"/>
    <property type="match status" value="1"/>
</dbReference>
<proteinExistence type="inferred from homology"/>
<accession>A0A167E4P8</accession>
<dbReference type="OrthoDB" id="771136at2759"/>
<dbReference type="Pfam" id="PF00026">
    <property type="entry name" value="Asp"/>
    <property type="match status" value="1"/>
</dbReference>
<dbReference type="PANTHER" id="PTHR47966:SF51">
    <property type="entry name" value="BETA-SITE APP-CLEAVING ENZYME, ISOFORM A-RELATED"/>
    <property type="match status" value="1"/>
</dbReference>
<protein>
    <submittedName>
        <fullName evidence="5">Eukaryotic aspartyl protease</fullName>
    </submittedName>
</protein>
<evidence type="ECO:0000313" key="6">
    <source>
        <dbReference type="Proteomes" id="UP000243498"/>
    </source>
</evidence>
<evidence type="ECO:0000259" key="4">
    <source>
        <dbReference type="PROSITE" id="PS51767"/>
    </source>
</evidence>
<dbReference type="InterPro" id="IPR001461">
    <property type="entry name" value="Aspartic_peptidase_A1"/>
</dbReference>
<comment type="similarity">
    <text evidence="1">Belongs to the peptidase A1 family.</text>
</comment>
<evidence type="ECO:0000256" key="2">
    <source>
        <dbReference type="PIRSR" id="PIRSR601461-2"/>
    </source>
</evidence>
<dbReference type="InterPro" id="IPR021109">
    <property type="entry name" value="Peptidase_aspartic_dom_sf"/>
</dbReference>
<dbReference type="OMA" id="FVDWTWI"/>
<dbReference type="STRING" id="1081105.A0A167E4P8"/>
<evidence type="ECO:0000256" key="3">
    <source>
        <dbReference type="SAM" id="Phobius"/>
    </source>
</evidence>
<keyword evidence="6" id="KW-1185">Reference proteome</keyword>
<keyword evidence="5" id="KW-0645">Protease</keyword>
<keyword evidence="2" id="KW-1015">Disulfide bond</keyword>
<evidence type="ECO:0000313" key="5">
    <source>
        <dbReference type="EMBL" id="OAA43307.1"/>
    </source>
</evidence>
<feature type="disulfide bond" evidence="2">
    <location>
        <begin position="423"/>
        <end position="459"/>
    </location>
</feature>
<dbReference type="GO" id="GO:0006508">
    <property type="term" value="P:proteolysis"/>
    <property type="evidence" value="ECO:0007669"/>
    <property type="project" value="UniProtKB-KW"/>
</dbReference>
<feature type="transmembrane region" description="Helical" evidence="3">
    <location>
        <begin position="67"/>
        <end position="84"/>
    </location>
</feature>
<dbReference type="GO" id="GO:0004190">
    <property type="term" value="F:aspartic-type endopeptidase activity"/>
    <property type="evidence" value="ECO:0007669"/>
    <property type="project" value="InterPro"/>
</dbReference>